<gene>
    <name evidence="3" type="ORF">SAMN02746089_01422</name>
</gene>
<dbReference type="PANTHER" id="PTHR34351:SF2">
    <property type="entry name" value="DUF58 DOMAIN-CONTAINING PROTEIN"/>
    <property type="match status" value="1"/>
</dbReference>
<dbReference type="AlphaFoldDB" id="A0A1M4ZFN3"/>
<evidence type="ECO:0000313" key="3">
    <source>
        <dbReference type="EMBL" id="SHF16795.1"/>
    </source>
</evidence>
<name>A0A1M4ZFN3_9THEO</name>
<reference evidence="3 4" key="1">
    <citation type="submission" date="2016-11" db="EMBL/GenBank/DDBJ databases">
        <authorList>
            <person name="Jaros S."/>
            <person name="Januszkiewicz K."/>
            <person name="Wedrychowicz H."/>
        </authorList>
    </citation>
    <scope>NUCLEOTIDE SEQUENCE [LARGE SCALE GENOMIC DNA]</scope>
    <source>
        <strain evidence="3 4">DSM 17918</strain>
    </source>
</reference>
<accession>A0A1M4ZFN3</accession>
<keyword evidence="1" id="KW-0472">Membrane</keyword>
<dbReference type="STRING" id="1121256.SAMN02746089_01422"/>
<keyword evidence="1" id="KW-1133">Transmembrane helix</keyword>
<evidence type="ECO:0000256" key="1">
    <source>
        <dbReference type="SAM" id="Phobius"/>
    </source>
</evidence>
<protein>
    <submittedName>
        <fullName evidence="3">Uncharacterized conserved protein, DUF58 family, contains vWF domain</fullName>
    </submittedName>
</protein>
<dbReference type="EMBL" id="FQVH01000013">
    <property type="protein sequence ID" value="SHF16795.1"/>
    <property type="molecule type" value="Genomic_DNA"/>
</dbReference>
<keyword evidence="4" id="KW-1185">Reference proteome</keyword>
<evidence type="ECO:0000259" key="2">
    <source>
        <dbReference type="Pfam" id="PF01882"/>
    </source>
</evidence>
<dbReference type="InterPro" id="IPR002881">
    <property type="entry name" value="DUF58"/>
</dbReference>
<sequence length="382" mass="44382">MLKNLWRPLRKRYIYVFCLMACLFLIALFTGGPFTYSLFYIYVFTILISGVWCITSYRGITCRLEIEKDRLTVGEETIIRLTVKNTYPVFYPYVTISESFLGLMLDSTLHPLENRVVDKKFVPVRYGVYRLGPIKVDVKDGFRIFTYSQNIKEYVKIKVYPGLIPLKNLPLKAHQQFGRITVNDQMYEDYTSIADIRKYVSGDSLKKIHWRTSAKKAELYVKKFDQLADNAMSIFFDRYEHHYLDEKIDEMAMECCASLIRYCFDMGIPVQVITSRNVIEAKGFYQFTDVMDQIILLEPKEDVKISDVIKSHEGVSYTGNSISIITPNLDTDLINRLMFLKAKGFGVMLFLICRTEKIPKNLNDITFLNSSGINVKTLYVKT</sequence>
<dbReference type="Pfam" id="PF01882">
    <property type="entry name" value="DUF58"/>
    <property type="match status" value="1"/>
</dbReference>
<proteinExistence type="predicted"/>
<evidence type="ECO:0000313" key="4">
    <source>
        <dbReference type="Proteomes" id="UP000184088"/>
    </source>
</evidence>
<dbReference type="PANTHER" id="PTHR34351">
    <property type="entry name" value="SLR1927 PROTEIN-RELATED"/>
    <property type="match status" value="1"/>
</dbReference>
<feature type="domain" description="DUF58" evidence="2">
    <location>
        <begin position="195"/>
        <end position="259"/>
    </location>
</feature>
<feature type="transmembrane region" description="Helical" evidence="1">
    <location>
        <begin position="38"/>
        <end position="60"/>
    </location>
</feature>
<feature type="transmembrane region" description="Helical" evidence="1">
    <location>
        <begin position="12"/>
        <end position="32"/>
    </location>
</feature>
<dbReference type="Proteomes" id="UP000184088">
    <property type="component" value="Unassembled WGS sequence"/>
</dbReference>
<keyword evidence="1" id="KW-0812">Transmembrane</keyword>
<organism evidence="3 4">
    <name type="scientific">Caldanaerobius fijiensis DSM 17918</name>
    <dbReference type="NCBI Taxonomy" id="1121256"/>
    <lineage>
        <taxon>Bacteria</taxon>
        <taxon>Bacillati</taxon>
        <taxon>Bacillota</taxon>
        <taxon>Clostridia</taxon>
        <taxon>Thermoanaerobacterales</taxon>
        <taxon>Thermoanaerobacteraceae</taxon>
        <taxon>Caldanaerobius</taxon>
    </lineage>
</organism>